<dbReference type="PANTHER" id="PTHR30537">
    <property type="entry name" value="HTH-TYPE TRANSCRIPTIONAL REGULATOR"/>
    <property type="match status" value="1"/>
</dbReference>
<reference evidence="6 7" key="1">
    <citation type="submission" date="2016-10" db="EMBL/GenBank/DDBJ databases">
        <authorList>
            <person name="de Groot N.N."/>
        </authorList>
    </citation>
    <scope>NUCLEOTIDE SEQUENCE [LARGE SCALE GENOMIC DNA]</scope>
    <source>
        <strain evidence="6 7">CGMCC 1.11030</strain>
    </source>
</reference>
<feature type="domain" description="HTH lysR-type" evidence="5">
    <location>
        <begin position="8"/>
        <end position="65"/>
    </location>
</feature>
<dbReference type="AlphaFoldDB" id="A0A1I3D1G5"/>
<dbReference type="RefSeq" id="WP_092858280.1">
    <property type="nucleotide sequence ID" value="NZ_FOQH01000002.1"/>
</dbReference>
<dbReference type="Gene3D" id="3.40.190.290">
    <property type="match status" value="1"/>
</dbReference>
<dbReference type="Pfam" id="PF00126">
    <property type="entry name" value="HTH_1"/>
    <property type="match status" value="1"/>
</dbReference>
<evidence type="ECO:0000256" key="2">
    <source>
        <dbReference type="ARBA" id="ARBA00023015"/>
    </source>
</evidence>
<dbReference type="GO" id="GO:0043565">
    <property type="term" value="F:sequence-specific DNA binding"/>
    <property type="evidence" value="ECO:0007669"/>
    <property type="project" value="TreeGrafter"/>
</dbReference>
<accession>A0A1I3D1G5</accession>
<dbReference type="PANTHER" id="PTHR30537:SF3">
    <property type="entry name" value="TRANSCRIPTIONAL REGULATORY PROTEIN"/>
    <property type="match status" value="1"/>
</dbReference>
<dbReference type="InterPro" id="IPR005119">
    <property type="entry name" value="LysR_subst-bd"/>
</dbReference>
<dbReference type="GO" id="GO:0003700">
    <property type="term" value="F:DNA-binding transcription factor activity"/>
    <property type="evidence" value="ECO:0007669"/>
    <property type="project" value="InterPro"/>
</dbReference>
<name>A0A1I3D1G5_9RHOB</name>
<dbReference type="Pfam" id="PF03466">
    <property type="entry name" value="LysR_substrate"/>
    <property type="match status" value="1"/>
</dbReference>
<dbReference type="Gene3D" id="3.40.190.10">
    <property type="entry name" value="Periplasmic binding protein-like II"/>
    <property type="match status" value="1"/>
</dbReference>
<keyword evidence="3" id="KW-0238">DNA-binding</keyword>
<dbReference type="GO" id="GO:0006351">
    <property type="term" value="P:DNA-templated transcription"/>
    <property type="evidence" value="ECO:0007669"/>
    <property type="project" value="TreeGrafter"/>
</dbReference>
<sequence>MSDLLSALSWEDFRLVGAVAETGGLPAAARRLELSHSTVFRRLAKIEEAVGFPLFERGRDGYAPTPAGEEMVAAAAAMAEDAAGFASRIEKREIAPAGDLRIATSDALLQALLTPILAEFRKAYPAIRLELALGNPSLNLSRRDADVAVRATDRPPETLVGRRAAGLAWALYAASDAPLAAAAGPWVGPSDELGALPAAALTRARAPGGEAAWRVNSVIAMAEAIGQGGGVGFLPCFVGDGRLDLRRLGPPEPELATGLWLLTHPDLRRAPRVRAFLDFAAGRLAALRGFLAGEGARGPMA</sequence>
<gene>
    <name evidence="6" type="ORF">SAMN05216258_102327</name>
</gene>
<evidence type="ECO:0000256" key="1">
    <source>
        <dbReference type="ARBA" id="ARBA00009437"/>
    </source>
</evidence>
<proteinExistence type="inferred from homology"/>
<dbReference type="SUPFAM" id="SSF46785">
    <property type="entry name" value="Winged helix' DNA-binding domain"/>
    <property type="match status" value="1"/>
</dbReference>
<dbReference type="OrthoDB" id="9796526at2"/>
<keyword evidence="2" id="KW-0805">Transcription regulation</keyword>
<dbReference type="InterPro" id="IPR000847">
    <property type="entry name" value="LysR_HTH_N"/>
</dbReference>
<evidence type="ECO:0000313" key="7">
    <source>
        <dbReference type="Proteomes" id="UP000199377"/>
    </source>
</evidence>
<dbReference type="Proteomes" id="UP000199377">
    <property type="component" value="Unassembled WGS sequence"/>
</dbReference>
<dbReference type="InterPro" id="IPR058163">
    <property type="entry name" value="LysR-type_TF_proteobact-type"/>
</dbReference>
<evidence type="ECO:0000313" key="6">
    <source>
        <dbReference type="EMBL" id="SFH80468.1"/>
    </source>
</evidence>
<comment type="similarity">
    <text evidence="1">Belongs to the LysR transcriptional regulatory family.</text>
</comment>
<dbReference type="Gene3D" id="1.10.10.10">
    <property type="entry name" value="Winged helix-like DNA-binding domain superfamily/Winged helix DNA-binding domain"/>
    <property type="match status" value="1"/>
</dbReference>
<evidence type="ECO:0000256" key="3">
    <source>
        <dbReference type="ARBA" id="ARBA00023125"/>
    </source>
</evidence>
<evidence type="ECO:0000259" key="5">
    <source>
        <dbReference type="PROSITE" id="PS50931"/>
    </source>
</evidence>
<dbReference type="PROSITE" id="PS50931">
    <property type="entry name" value="HTH_LYSR"/>
    <property type="match status" value="1"/>
</dbReference>
<organism evidence="6 7">
    <name type="scientific">Albimonas pacifica</name>
    <dbReference type="NCBI Taxonomy" id="1114924"/>
    <lineage>
        <taxon>Bacteria</taxon>
        <taxon>Pseudomonadati</taxon>
        <taxon>Pseudomonadota</taxon>
        <taxon>Alphaproteobacteria</taxon>
        <taxon>Rhodobacterales</taxon>
        <taxon>Paracoccaceae</taxon>
        <taxon>Albimonas</taxon>
    </lineage>
</organism>
<evidence type="ECO:0000256" key="4">
    <source>
        <dbReference type="ARBA" id="ARBA00023163"/>
    </source>
</evidence>
<protein>
    <submittedName>
        <fullName evidence="6">Transcriptional regulator, LysR family</fullName>
    </submittedName>
</protein>
<dbReference type="InterPro" id="IPR036388">
    <property type="entry name" value="WH-like_DNA-bd_sf"/>
</dbReference>
<dbReference type="SUPFAM" id="SSF53850">
    <property type="entry name" value="Periplasmic binding protein-like II"/>
    <property type="match status" value="1"/>
</dbReference>
<keyword evidence="4" id="KW-0804">Transcription</keyword>
<dbReference type="STRING" id="1114924.SAMN05216258_102327"/>
<dbReference type="InterPro" id="IPR036390">
    <property type="entry name" value="WH_DNA-bd_sf"/>
</dbReference>
<dbReference type="EMBL" id="FOQH01000002">
    <property type="protein sequence ID" value="SFH80468.1"/>
    <property type="molecule type" value="Genomic_DNA"/>
</dbReference>
<keyword evidence="7" id="KW-1185">Reference proteome</keyword>